<proteinExistence type="predicted"/>
<evidence type="ECO:0000256" key="1">
    <source>
        <dbReference type="SAM" id="MobiDB-lite"/>
    </source>
</evidence>
<dbReference type="EMBL" id="BARU01044790">
    <property type="protein sequence ID" value="GAH81335.1"/>
    <property type="molecule type" value="Genomic_DNA"/>
</dbReference>
<gene>
    <name evidence="2" type="ORF">S03H2_68190</name>
</gene>
<comment type="caution">
    <text evidence="2">The sequence shown here is derived from an EMBL/GenBank/DDBJ whole genome shotgun (WGS) entry which is preliminary data.</text>
</comment>
<accession>X1JIK6</accession>
<feature type="non-terminal residue" evidence="2">
    <location>
        <position position="41"/>
    </location>
</feature>
<name>X1JIK6_9ZZZZ</name>
<organism evidence="2">
    <name type="scientific">marine sediment metagenome</name>
    <dbReference type="NCBI Taxonomy" id="412755"/>
    <lineage>
        <taxon>unclassified sequences</taxon>
        <taxon>metagenomes</taxon>
        <taxon>ecological metagenomes</taxon>
    </lineage>
</organism>
<feature type="region of interest" description="Disordered" evidence="1">
    <location>
        <begin position="18"/>
        <end position="41"/>
    </location>
</feature>
<evidence type="ECO:0000313" key="2">
    <source>
        <dbReference type="EMBL" id="GAH81335.1"/>
    </source>
</evidence>
<dbReference type="AlphaFoldDB" id="X1JIK6"/>
<protein>
    <submittedName>
        <fullName evidence="2">Uncharacterized protein</fullName>
    </submittedName>
</protein>
<sequence length="41" mass="4545">MPVACLLDLKERTEAIAEGARVSEANGVRRKNKSPHPDQEK</sequence>
<reference evidence="2" key="1">
    <citation type="journal article" date="2014" name="Front. Microbiol.">
        <title>High frequency of phylogenetically diverse reductive dehalogenase-homologous genes in deep subseafloor sedimentary metagenomes.</title>
        <authorList>
            <person name="Kawai M."/>
            <person name="Futagami T."/>
            <person name="Toyoda A."/>
            <person name="Takaki Y."/>
            <person name="Nishi S."/>
            <person name="Hori S."/>
            <person name="Arai W."/>
            <person name="Tsubouchi T."/>
            <person name="Morono Y."/>
            <person name="Uchiyama I."/>
            <person name="Ito T."/>
            <person name="Fujiyama A."/>
            <person name="Inagaki F."/>
            <person name="Takami H."/>
        </authorList>
    </citation>
    <scope>NUCLEOTIDE SEQUENCE</scope>
    <source>
        <strain evidence="2">Expedition CK06-06</strain>
    </source>
</reference>